<name>A0A222WNZ4_9BACL</name>
<dbReference type="InterPro" id="IPR016032">
    <property type="entry name" value="Sig_transdc_resp-reg_C-effctor"/>
</dbReference>
<dbReference type="KEGG" id="pkb:B4V02_16795"/>
<dbReference type="Gene3D" id="3.40.50.2300">
    <property type="match status" value="1"/>
</dbReference>
<proteinExistence type="predicted"/>
<evidence type="ECO:0000256" key="8">
    <source>
        <dbReference type="PROSITE-ProRule" id="PRU01091"/>
    </source>
</evidence>
<dbReference type="Gene3D" id="6.10.250.690">
    <property type="match status" value="1"/>
</dbReference>
<evidence type="ECO:0000313" key="12">
    <source>
        <dbReference type="Proteomes" id="UP000214666"/>
    </source>
</evidence>
<dbReference type="InterPro" id="IPR036388">
    <property type="entry name" value="WH-like_DNA-bd_sf"/>
</dbReference>
<keyword evidence="5 8" id="KW-0238">DNA-binding</keyword>
<evidence type="ECO:0000256" key="1">
    <source>
        <dbReference type="ARBA" id="ARBA00004496"/>
    </source>
</evidence>
<dbReference type="FunFam" id="3.40.50.2300:FF:000001">
    <property type="entry name" value="DNA-binding response regulator PhoB"/>
    <property type="match status" value="1"/>
</dbReference>
<dbReference type="AlphaFoldDB" id="A0A222WNZ4"/>
<dbReference type="Pfam" id="PF00072">
    <property type="entry name" value="Response_reg"/>
    <property type="match status" value="1"/>
</dbReference>
<keyword evidence="4" id="KW-0805">Transcription regulation</keyword>
<dbReference type="PANTHER" id="PTHR48111">
    <property type="entry name" value="REGULATOR OF RPOS"/>
    <property type="match status" value="1"/>
</dbReference>
<feature type="DNA-binding region" description="OmpR/PhoB-type" evidence="8">
    <location>
        <begin position="130"/>
        <end position="228"/>
    </location>
</feature>
<evidence type="ECO:0000256" key="6">
    <source>
        <dbReference type="ARBA" id="ARBA00023163"/>
    </source>
</evidence>
<protein>
    <submittedName>
        <fullName evidence="11">DNA-binding response regulator</fullName>
    </submittedName>
</protein>
<dbReference type="SMART" id="SM00448">
    <property type="entry name" value="REC"/>
    <property type="match status" value="1"/>
</dbReference>
<dbReference type="RefSeq" id="WP_094155664.1">
    <property type="nucleotide sequence ID" value="NZ_CP020028.1"/>
</dbReference>
<dbReference type="SUPFAM" id="SSF52172">
    <property type="entry name" value="CheY-like"/>
    <property type="match status" value="1"/>
</dbReference>
<dbReference type="Proteomes" id="UP000214666">
    <property type="component" value="Chromosome"/>
</dbReference>
<dbReference type="InterPro" id="IPR011006">
    <property type="entry name" value="CheY-like_superfamily"/>
</dbReference>
<dbReference type="GO" id="GO:0032993">
    <property type="term" value="C:protein-DNA complex"/>
    <property type="evidence" value="ECO:0007669"/>
    <property type="project" value="TreeGrafter"/>
</dbReference>
<dbReference type="Gene3D" id="1.10.10.10">
    <property type="entry name" value="Winged helix-like DNA-binding domain superfamily/Winged helix DNA-binding domain"/>
    <property type="match status" value="1"/>
</dbReference>
<evidence type="ECO:0000259" key="10">
    <source>
        <dbReference type="PROSITE" id="PS51755"/>
    </source>
</evidence>
<dbReference type="SUPFAM" id="SSF46894">
    <property type="entry name" value="C-terminal effector domain of the bipartite response regulators"/>
    <property type="match status" value="1"/>
</dbReference>
<dbReference type="SMART" id="SM00862">
    <property type="entry name" value="Trans_reg_C"/>
    <property type="match status" value="1"/>
</dbReference>
<evidence type="ECO:0000256" key="5">
    <source>
        <dbReference type="ARBA" id="ARBA00023125"/>
    </source>
</evidence>
<dbReference type="PANTHER" id="PTHR48111:SF40">
    <property type="entry name" value="PHOSPHATE REGULON TRANSCRIPTIONAL REGULATORY PROTEIN PHOB"/>
    <property type="match status" value="1"/>
</dbReference>
<dbReference type="GO" id="GO:0000976">
    <property type="term" value="F:transcription cis-regulatory region binding"/>
    <property type="evidence" value="ECO:0007669"/>
    <property type="project" value="TreeGrafter"/>
</dbReference>
<organism evidence="11 12">
    <name type="scientific">Paenibacillus kribbensis</name>
    <dbReference type="NCBI Taxonomy" id="172713"/>
    <lineage>
        <taxon>Bacteria</taxon>
        <taxon>Bacillati</taxon>
        <taxon>Bacillota</taxon>
        <taxon>Bacilli</taxon>
        <taxon>Bacillales</taxon>
        <taxon>Paenibacillaceae</taxon>
        <taxon>Paenibacillus</taxon>
    </lineage>
</organism>
<dbReference type="PROSITE" id="PS51755">
    <property type="entry name" value="OMPR_PHOB"/>
    <property type="match status" value="1"/>
</dbReference>
<dbReference type="GO" id="GO:0005829">
    <property type="term" value="C:cytosol"/>
    <property type="evidence" value="ECO:0007669"/>
    <property type="project" value="TreeGrafter"/>
</dbReference>
<evidence type="ECO:0000313" key="11">
    <source>
        <dbReference type="EMBL" id="ASR48237.1"/>
    </source>
</evidence>
<feature type="domain" description="OmpR/PhoB-type" evidence="10">
    <location>
        <begin position="130"/>
        <end position="228"/>
    </location>
</feature>
<keyword evidence="2 7" id="KW-0597">Phosphoprotein</keyword>
<dbReference type="CDD" id="cd00383">
    <property type="entry name" value="trans_reg_C"/>
    <property type="match status" value="1"/>
</dbReference>
<gene>
    <name evidence="11" type="ORF">B4V02_16795</name>
</gene>
<evidence type="ECO:0000256" key="4">
    <source>
        <dbReference type="ARBA" id="ARBA00023015"/>
    </source>
</evidence>
<dbReference type="InterPro" id="IPR039420">
    <property type="entry name" value="WalR-like"/>
</dbReference>
<keyword evidence="12" id="KW-1185">Reference proteome</keyword>
<accession>A0A222WNZ4</accession>
<feature type="modified residue" description="4-aspartylphosphate" evidence="7">
    <location>
        <position position="55"/>
    </location>
</feature>
<dbReference type="OrthoDB" id="9790442at2"/>
<dbReference type="InterPro" id="IPR001789">
    <property type="entry name" value="Sig_transdc_resp-reg_receiver"/>
</dbReference>
<keyword evidence="3" id="KW-0902">Two-component regulatory system</keyword>
<evidence type="ECO:0000259" key="9">
    <source>
        <dbReference type="PROSITE" id="PS50110"/>
    </source>
</evidence>
<evidence type="ECO:0000256" key="2">
    <source>
        <dbReference type="ARBA" id="ARBA00022553"/>
    </source>
</evidence>
<dbReference type="GO" id="GO:0000156">
    <property type="term" value="F:phosphorelay response regulator activity"/>
    <property type="evidence" value="ECO:0007669"/>
    <property type="project" value="TreeGrafter"/>
</dbReference>
<dbReference type="EMBL" id="CP020028">
    <property type="protein sequence ID" value="ASR48237.1"/>
    <property type="molecule type" value="Genomic_DNA"/>
</dbReference>
<feature type="domain" description="Response regulatory" evidence="9">
    <location>
        <begin position="6"/>
        <end position="119"/>
    </location>
</feature>
<evidence type="ECO:0000256" key="3">
    <source>
        <dbReference type="ARBA" id="ARBA00023012"/>
    </source>
</evidence>
<evidence type="ECO:0000256" key="7">
    <source>
        <dbReference type="PROSITE-ProRule" id="PRU00169"/>
    </source>
</evidence>
<dbReference type="FunFam" id="1.10.10.10:FF:000018">
    <property type="entry name" value="DNA-binding response regulator ResD"/>
    <property type="match status" value="1"/>
</dbReference>
<sequence>MLEKVKVLICDDNVAVHESISAYLLAESMEFESVYNGEDALIQLKQERFDLVILDIMLPGLFGTEVCRNIRKESDVPIIMLSAKDEEFDRILGLELGADDYITKPFSPREVIAHVKTILKRVNYALAKQGEILTIGEMKIDQSTFEVQIRGKKMEFTPKEIELLIFFAINKNKVLSREQILNKVWCYDYFGDTRAVDHLIKRMRKKLPQENIGFEIKSVYGMGYRMENLS</sequence>
<comment type="subcellular location">
    <subcellularLocation>
        <location evidence="1">Cytoplasm</location>
    </subcellularLocation>
</comment>
<dbReference type="GO" id="GO:0006355">
    <property type="term" value="P:regulation of DNA-templated transcription"/>
    <property type="evidence" value="ECO:0007669"/>
    <property type="project" value="InterPro"/>
</dbReference>
<keyword evidence="6" id="KW-0804">Transcription</keyword>
<dbReference type="PROSITE" id="PS50110">
    <property type="entry name" value="RESPONSE_REGULATORY"/>
    <property type="match status" value="1"/>
</dbReference>
<dbReference type="Pfam" id="PF00486">
    <property type="entry name" value="Trans_reg_C"/>
    <property type="match status" value="1"/>
</dbReference>
<dbReference type="InterPro" id="IPR001867">
    <property type="entry name" value="OmpR/PhoB-type_DNA-bd"/>
</dbReference>
<reference evidence="11 12" key="1">
    <citation type="submission" date="2017-03" db="EMBL/GenBank/DDBJ databases">
        <title>Complete genome sequence of Paenibacillus Kribbensis producing bioflocculants.</title>
        <authorList>
            <person name="Lee H.-G."/>
            <person name="Oh H.-M."/>
        </authorList>
    </citation>
    <scope>NUCLEOTIDE SEQUENCE [LARGE SCALE GENOMIC DNA]</scope>
    <source>
        <strain evidence="11 12">AM49</strain>
    </source>
</reference>